<sequence>EDLNNDIITHDEAVGSIIDLVDDSRFDEFYENVIDICRIADEEFNDYHLTKTVSTFSIQAGEAASL</sequence>
<gene>
    <name evidence="1" type="ORF">UFOVP1516_93</name>
</gene>
<organism evidence="1">
    <name type="scientific">uncultured Caudovirales phage</name>
    <dbReference type="NCBI Taxonomy" id="2100421"/>
    <lineage>
        <taxon>Viruses</taxon>
        <taxon>Duplodnaviria</taxon>
        <taxon>Heunggongvirae</taxon>
        <taxon>Uroviricota</taxon>
        <taxon>Caudoviricetes</taxon>
        <taxon>Peduoviridae</taxon>
        <taxon>Maltschvirus</taxon>
        <taxon>Maltschvirus maltsch</taxon>
    </lineage>
</organism>
<protein>
    <submittedName>
        <fullName evidence="1">Uncharacterized protein</fullName>
    </submittedName>
</protein>
<feature type="non-terminal residue" evidence="1">
    <location>
        <position position="1"/>
    </location>
</feature>
<evidence type="ECO:0000313" key="1">
    <source>
        <dbReference type="EMBL" id="CAB5226971.1"/>
    </source>
</evidence>
<name>A0A6J7X7S7_9CAUD</name>
<proteinExistence type="predicted"/>
<reference evidence="1" key="1">
    <citation type="submission" date="2020-05" db="EMBL/GenBank/DDBJ databases">
        <authorList>
            <person name="Chiriac C."/>
            <person name="Salcher M."/>
            <person name="Ghai R."/>
            <person name="Kavagutti S V."/>
        </authorList>
    </citation>
    <scope>NUCLEOTIDE SEQUENCE</scope>
</reference>
<accession>A0A6J7X7S7</accession>
<dbReference type="EMBL" id="LR798364">
    <property type="protein sequence ID" value="CAB5226971.1"/>
    <property type="molecule type" value="Genomic_DNA"/>
</dbReference>